<dbReference type="AlphaFoldDB" id="A0A915IS55"/>
<organism evidence="1 2">
    <name type="scientific">Romanomermis culicivorax</name>
    <name type="common">Nematode worm</name>
    <dbReference type="NCBI Taxonomy" id="13658"/>
    <lineage>
        <taxon>Eukaryota</taxon>
        <taxon>Metazoa</taxon>
        <taxon>Ecdysozoa</taxon>
        <taxon>Nematoda</taxon>
        <taxon>Enoplea</taxon>
        <taxon>Dorylaimia</taxon>
        <taxon>Mermithida</taxon>
        <taxon>Mermithoidea</taxon>
        <taxon>Mermithidae</taxon>
        <taxon>Romanomermis</taxon>
    </lineage>
</organism>
<keyword evidence="1" id="KW-1185">Reference proteome</keyword>
<protein>
    <submittedName>
        <fullName evidence="2">Uncharacterized protein</fullName>
    </submittedName>
</protein>
<proteinExistence type="predicted"/>
<evidence type="ECO:0000313" key="1">
    <source>
        <dbReference type="Proteomes" id="UP000887565"/>
    </source>
</evidence>
<reference evidence="2" key="1">
    <citation type="submission" date="2022-11" db="UniProtKB">
        <authorList>
            <consortium name="WormBaseParasite"/>
        </authorList>
    </citation>
    <scope>IDENTIFICATION</scope>
</reference>
<dbReference type="Proteomes" id="UP000887565">
    <property type="component" value="Unplaced"/>
</dbReference>
<evidence type="ECO:0000313" key="2">
    <source>
        <dbReference type="WBParaSite" id="nRc.2.0.1.t16209-RA"/>
    </source>
</evidence>
<accession>A0A915IS55</accession>
<name>A0A915IS55_ROMCU</name>
<dbReference type="WBParaSite" id="nRc.2.0.1.t16209-RA">
    <property type="protein sequence ID" value="nRc.2.0.1.t16209-RA"/>
    <property type="gene ID" value="nRc.2.0.1.g16209"/>
</dbReference>
<sequence length="162" mass="17958">MSYGFNLDGHPGYRGPGWQKCIKDGKWIAGCSPPGGAGSGFDFKIDVPVIKYKKEPKKRRRSNQWRQQQLADAQAMLFAVPPRMPDHYYAGGNGGLASDAAFRATPYAFDNSGSGQQWQSGQQVPSYSELLKMYWQARSQQPMQGPMGPPISIPYGFGQTYK</sequence>